<sequence>MKIRYLFILSIFFISEGLWAEQGAKYLIIANDSYLPILQPLVQWKTKKGILARVVPVSQIGNQPQQIQAYIRNAYNNWPIKPEYVLLAGSPAQIPAYNSTTDCYYGDMEGDYKMEISVGRFFATNARECSTLVAKTLAYERQTAMLDTTWFIKATTCVREDNGPDDTLYWGDSRWFHQLCQSSGYIQIDSLSSNRGNNSADVSSAANAGRGFITYRGQGVGTWWSPFNTIDPFSWINCEKMPVVVGATCATITLESSGSMYGDKFVRAGNPLTFGGAIAYFGTTGIVSHGAHFRSACYRGFFNAIFQEKQNRIGPATLRGRYWIDSLYHNQTRYQEWNLLGDPELCLWTAIPKRIEVFYDSVIQMAPQILSVAVTANGHGVANASVCVSMDSSVYAVGTTDSSGYVYLNINPRNIGRLDVVVTGNNLIPFEGSCRVVATSTPYLIISATTIDDFMGNNDGIINPGEMVRVYINLRNVGGVTATGVNGIWHSITLRGRVLDSIAYFGTIEPESVRIGDPLELIVDSLNRDSTVISGIFTLNDAAGERWDLPLNLVIRAGKIIIDTVFFVDSPPGGNANGQLGKLESGRLRLAIRNRGGGGLTGVFCKVTCDDSNVIVIDSLAYYGVIGVGESKSGNRDQFAISAGLGLSRHNSVLFLVQIYGDGGSYYYNETLSFNLNVETGTVNDPIGPDGYGYWCYDDTDTASGIAPVYEWFELAPPGPGEIIPAVSDSDAVTRSLRLPFVFKYYGVSDTLISICSNGFIALGNTSYRFGNNRPIPDTVGPPLMICPFWDDLNPDENSNGYGTAYHYYDSSRHRYLIEFKDFAHYNQPNIRETFQLILNDPYYYPTPTGDGDLIFLYQRVALNSSCTVGIKDSTETLGIQYLFNNNHHPNAAYLQAARAIKFTTNLPRQIQTPWLVLNGVFVSDTMGGNGNGLYESGETLQISLILQNRGRAPAVHTVAILSTNDGDAVVYDSIANFGLINPGEAGNNLSEPFVICLAQLPADTIANFQILITADSYTTVSFFSVGISGMTGIKQLTNTGYLTNLERIIPNPVVNSVVIRYSLAQTCVIDLALFDVSGRRVRTIFNGYQMAGLYESSLSLFKLPRGIYFCRLEVKEQENKKWFVQKLLYVR</sequence>
<dbReference type="Pfam" id="PF01364">
    <property type="entry name" value="Peptidase_C25"/>
    <property type="match status" value="1"/>
</dbReference>
<name>A0A7V3UZR2_UNCW3</name>
<dbReference type="InterPro" id="IPR026444">
    <property type="entry name" value="Secre_tail"/>
</dbReference>
<proteinExistence type="predicted"/>
<dbReference type="GO" id="GO:0008234">
    <property type="term" value="F:cysteine-type peptidase activity"/>
    <property type="evidence" value="ECO:0007669"/>
    <property type="project" value="InterPro"/>
</dbReference>
<reference evidence="3" key="1">
    <citation type="journal article" date="2020" name="mSystems">
        <title>Genome- and Community-Level Interaction Insights into Carbon Utilization and Element Cycling Functions of Hydrothermarchaeota in Hydrothermal Sediment.</title>
        <authorList>
            <person name="Zhou Z."/>
            <person name="Liu Y."/>
            <person name="Xu W."/>
            <person name="Pan J."/>
            <person name="Luo Z.H."/>
            <person name="Li M."/>
        </authorList>
    </citation>
    <scope>NUCLEOTIDE SEQUENCE [LARGE SCALE GENOMIC DNA]</scope>
    <source>
        <strain evidence="3">SpSt-914</strain>
    </source>
</reference>
<dbReference type="AlphaFoldDB" id="A0A7V3UZR2"/>
<evidence type="ECO:0000259" key="2">
    <source>
        <dbReference type="Pfam" id="PF01364"/>
    </source>
</evidence>
<dbReference type="SUPFAM" id="SSF52129">
    <property type="entry name" value="Caspase-like"/>
    <property type="match status" value="1"/>
</dbReference>
<feature type="domain" description="Gingipain" evidence="2">
    <location>
        <begin position="26"/>
        <end position="345"/>
    </location>
</feature>
<organism evidence="3">
    <name type="scientific">candidate division WOR-3 bacterium</name>
    <dbReference type="NCBI Taxonomy" id="2052148"/>
    <lineage>
        <taxon>Bacteria</taxon>
        <taxon>Bacteria division WOR-3</taxon>
    </lineage>
</organism>
<keyword evidence="1" id="KW-0732">Signal</keyword>
<dbReference type="NCBIfam" id="TIGR04183">
    <property type="entry name" value="Por_Secre_tail"/>
    <property type="match status" value="1"/>
</dbReference>
<dbReference type="InterPro" id="IPR013783">
    <property type="entry name" value="Ig-like_fold"/>
</dbReference>
<evidence type="ECO:0000313" key="3">
    <source>
        <dbReference type="EMBL" id="HGD12916.1"/>
    </source>
</evidence>
<dbReference type="Gene3D" id="3.40.50.1460">
    <property type="match status" value="1"/>
</dbReference>
<dbReference type="Gene3D" id="2.60.40.10">
    <property type="entry name" value="Immunoglobulins"/>
    <property type="match status" value="1"/>
</dbReference>
<dbReference type="Gene3D" id="3.40.50.10390">
    <property type="entry name" value="Gingipain r, domain 1"/>
    <property type="match status" value="1"/>
</dbReference>
<dbReference type="InterPro" id="IPR001769">
    <property type="entry name" value="Gingipain"/>
</dbReference>
<evidence type="ECO:0000256" key="1">
    <source>
        <dbReference type="ARBA" id="ARBA00022729"/>
    </source>
</evidence>
<accession>A0A7V3UZR2</accession>
<dbReference type="InterPro" id="IPR029030">
    <property type="entry name" value="Caspase-like_dom_sf"/>
</dbReference>
<dbReference type="GO" id="GO:0006508">
    <property type="term" value="P:proteolysis"/>
    <property type="evidence" value="ECO:0007669"/>
    <property type="project" value="InterPro"/>
</dbReference>
<dbReference type="EMBL" id="DTMZ01000049">
    <property type="protein sequence ID" value="HGD12916.1"/>
    <property type="molecule type" value="Genomic_DNA"/>
</dbReference>
<protein>
    <submittedName>
        <fullName evidence="3">T9SS type A sorting domain-containing protein</fullName>
    </submittedName>
</protein>
<gene>
    <name evidence="3" type="ORF">ENX16_02380</name>
</gene>
<dbReference type="InterPro" id="IPR029031">
    <property type="entry name" value="Gingipain_N_sf"/>
</dbReference>
<comment type="caution">
    <text evidence="3">The sequence shown here is derived from an EMBL/GenBank/DDBJ whole genome shotgun (WGS) entry which is preliminary data.</text>
</comment>